<keyword evidence="3" id="KW-1185">Reference proteome</keyword>
<dbReference type="KEGG" id="ica:Intca_2635"/>
<dbReference type="eggNOG" id="COG0463">
    <property type="taxonomic scope" value="Bacteria"/>
</dbReference>
<feature type="domain" description="Glycosyltransferase 2-like" evidence="1">
    <location>
        <begin position="13"/>
        <end position="116"/>
    </location>
</feature>
<organism evidence="2 3">
    <name type="scientific">Intrasporangium calvum (strain ATCC 23552 / DSM 43043 / JCM 3097 / NBRC 12989 / NCIMB 10167 / NRRL B-3866 / 7 KIP)</name>
    <dbReference type="NCBI Taxonomy" id="710696"/>
    <lineage>
        <taxon>Bacteria</taxon>
        <taxon>Bacillati</taxon>
        <taxon>Actinomycetota</taxon>
        <taxon>Actinomycetes</taxon>
        <taxon>Micrococcales</taxon>
        <taxon>Intrasporangiaceae</taxon>
        <taxon>Intrasporangium</taxon>
    </lineage>
</organism>
<sequence>MTAQYWNTRDSVSVILPYFNRPATLTTAVNSVLSQTHGELILYLVDDASTDDSRCVAKGIRDRRIRHIDAPTNMGPSGARNLGLREAETALVAFMDSDDEWLPTKLETQIRKLRAIQSGGRPVSVMGCGWRYSGRDVPASRFVPGPFSRMDMLRGVAGTGTPMLLVDRCVAAPPVKFDGSFPSLEERDFVLACLANDSLLAVVPENLAIVTRGRKDHVANPELAAAAWERYLVKYSSDLHLDEGLNGWYHYRAARENLIAGNRRRAFRLAPMALKDQPLRRATHLTLGLFGRSRGFAVAQRLFPL</sequence>
<accession>E6S8H8</accession>
<protein>
    <submittedName>
        <fullName evidence="2">Glycosyl transferase family 2</fullName>
    </submittedName>
</protein>
<gene>
    <name evidence="2" type="ordered locus">Intca_2635</name>
</gene>
<dbReference type="Gene3D" id="3.90.550.10">
    <property type="entry name" value="Spore Coat Polysaccharide Biosynthesis Protein SpsA, Chain A"/>
    <property type="match status" value="1"/>
</dbReference>
<dbReference type="SUPFAM" id="SSF53448">
    <property type="entry name" value="Nucleotide-diphospho-sugar transferases"/>
    <property type="match status" value="1"/>
</dbReference>
<keyword evidence="2" id="KW-0808">Transferase</keyword>
<evidence type="ECO:0000313" key="3">
    <source>
        <dbReference type="Proteomes" id="UP000008914"/>
    </source>
</evidence>
<dbReference type="InterPro" id="IPR001173">
    <property type="entry name" value="Glyco_trans_2-like"/>
</dbReference>
<dbReference type="PANTHER" id="PTHR43685">
    <property type="entry name" value="GLYCOSYLTRANSFERASE"/>
    <property type="match status" value="1"/>
</dbReference>
<dbReference type="OrthoDB" id="153025at2"/>
<dbReference type="Pfam" id="PF00535">
    <property type="entry name" value="Glycos_transf_2"/>
    <property type="match status" value="1"/>
</dbReference>
<name>E6S8H8_INTC7</name>
<dbReference type="InterPro" id="IPR029044">
    <property type="entry name" value="Nucleotide-diphossugar_trans"/>
</dbReference>
<dbReference type="STRING" id="710696.Intca_2635"/>
<dbReference type="InterPro" id="IPR050834">
    <property type="entry name" value="Glycosyltransf_2"/>
</dbReference>
<proteinExistence type="predicted"/>
<dbReference type="GO" id="GO:0016740">
    <property type="term" value="F:transferase activity"/>
    <property type="evidence" value="ECO:0007669"/>
    <property type="project" value="UniProtKB-KW"/>
</dbReference>
<dbReference type="AlphaFoldDB" id="E6S8H8"/>
<dbReference type="RefSeq" id="WP_013493454.1">
    <property type="nucleotide sequence ID" value="NC_014830.1"/>
</dbReference>
<dbReference type="EMBL" id="CP002343">
    <property type="protein sequence ID" value="ADU49140.1"/>
    <property type="molecule type" value="Genomic_DNA"/>
</dbReference>
<evidence type="ECO:0000313" key="2">
    <source>
        <dbReference type="EMBL" id="ADU49140.1"/>
    </source>
</evidence>
<evidence type="ECO:0000259" key="1">
    <source>
        <dbReference type="Pfam" id="PF00535"/>
    </source>
</evidence>
<dbReference type="Proteomes" id="UP000008914">
    <property type="component" value="Chromosome"/>
</dbReference>
<dbReference type="PANTHER" id="PTHR43685:SF2">
    <property type="entry name" value="GLYCOSYLTRANSFERASE 2-LIKE DOMAIN-CONTAINING PROTEIN"/>
    <property type="match status" value="1"/>
</dbReference>
<dbReference type="CDD" id="cd00761">
    <property type="entry name" value="Glyco_tranf_GTA_type"/>
    <property type="match status" value="1"/>
</dbReference>
<dbReference type="HOGENOM" id="CLU_025996_0_5_11"/>
<reference evidence="2 3" key="1">
    <citation type="journal article" date="2010" name="Stand. Genomic Sci.">
        <title>Complete genome sequence of Intrasporangium calvum type strain (7 KIP).</title>
        <authorList>
            <person name="Del Rio T.G."/>
            <person name="Chertkov O."/>
            <person name="Yasawong M."/>
            <person name="Lucas S."/>
            <person name="Deshpande S."/>
            <person name="Cheng J.F."/>
            <person name="Detter C."/>
            <person name="Tapia R."/>
            <person name="Han C."/>
            <person name="Goodwin L."/>
            <person name="Pitluck S."/>
            <person name="Liolios K."/>
            <person name="Ivanova N."/>
            <person name="Mavromatis K."/>
            <person name="Pati A."/>
            <person name="Chen A."/>
            <person name="Palaniappan K."/>
            <person name="Land M."/>
            <person name="Hauser L."/>
            <person name="Chang Y.J."/>
            <person name="Jeffries C.D."/>
            <person name="Rohde M."/>
            <person name="Pukall R."/>
            <person name="Sikorski J."/>
            <person name="Goker M."/>
            <person name="Woyke T."/>
            <person name="Bristow J."/>
            <person name="Eisen J.A."/>
            <person name="Markowitz V."/>
            <person name="Hugenholtz P."/>
            <person name="Kyrpides N.C."/>
            <person name="Klenk H.P."/>
            <person name="Lapidus A."/>
        </authorList>
    </citation>
    <scope>NUCLEOTIDE SEQUENCE [LARGE SCALE GENOMIC DNA]</scope>
    <source>
        <strain evidence="3">ATCC 23552 / DSM 43043 / JCM 3097 / NBRC 12989 / 7 KIP</strain>
    </source>
</reference>